<gene>
    <name evidence="2" type="ORF">H1Q58_16570</name>
</gene>
<keyword evidence="3" id="KW-1185">Reference proteome</keyword>
<dbReference type="PROSITE" id="PS50943">
    <property type="entry name" value="HTH_CROC1"/>
    <property type="match status" value="1"/>
</dbReference>
<keyword evidence="2" id="KW-0614">Plasmid</keyword>
<dbReference type="EMBL" id="CP059541">
    <property type="protein sequence ID" value="QMT19133.1"/>
    <property type="molecule type" value="Genomic_DNA"/>
</dbReference>
<dbReference type="KEGG" id="pdec:H1Q58_16570"/>
<dbReference type="InterPro" id="IPR001387">
    <property type="entry name" value="Cro/C1-type_HTH"/>
</dbReference>
<accession>A0A7D7MGZ9</accession>
<reference evidence="2 3" key="1">
    <citation type="submission" date="2020-07" db="EMBL/GenBank/DDBJ databases">
        <title>Screening of a cold-adapted Planococcus bacterium producing protease in traditional shrimp paste and protease identification by genome sequencing.</title>
        <authorList>
            <person name="Gao R."/>
            <person name="Leng W."/>
            <person name="Chu Q."/>
            <person name="Wu X."/>
            <person name="Liu H."/>
            <person name="Li X."/>
        </authorList>
    </citation>
    <scope>NUCLEOTIDE SEQUENCE [LARGE SCALE GENOMIC DNA]</scope>
    <source>
        <strain evidence="2 3">XJ11</strain>
        <plasmid evidence="2 3">unnamed1</plasmid>
    </source>
</reference>
<protein>
    <submittedName>
        <fullName evidence="2">Helix-turn-helix transcriptional regulator</fullName>
    </submittedName>
</protein>
<dbReference type="Gene3D" id="1.10.260.40">
    <property type="entry name" value="lambda repressor-like DNA-binding domains"/>
    <property type="match status" value="1"/>
</dbReference>
<dbReference type="AlphaFoldDB" id="A0A7D7MGZ9"/>
<name>A0A7D7MGZ9_PLAMR</name>
<geneLocation type="plasmid" evidence="2 3">
    <name>unnamed1</name>
</geneLocation>
<dbReference type="GO" id="GO:0003677">
    <property type="term" value="F:DNA binding"/>
    <property type="evidence" value="ECO:0007669"/>
    <property type="project" value="InterPro"/>
</dbReference>
<sequence length="107" mass="12475">MISSNEPNTYEKIGRALKSIRIEKQFKLKDIEAISDMNGPTISNIERGKQNVSIGWLVHYANVLQIDPSEIFLRAFKEDFQEKQLEKIYERFNTYESESEANKKSDT</sequence>
<evidence type="ECO:0000313" key="2">
    <source>
        <dbReference type="EMBL" id="QMT19133.1"/>
    </source>
</evidence>
<dbReference type="CDD" id="cd00093">
    <property type="entry name" value="HTH_XRE"/>
    <property type="match status" value="1"/>
</dbReference>
<evidence type="ECO:0000313" key="3">
    <source>
        <dbReference type="Proteomes" id="UP000514716"/>
    </source>
</evidence>
<proteinExistence type="predicted"/>
<dbReference type="Proteomes" id="UP000514716">
    <property type="component" value="Plasmid unnamed1"/>
</dbReference>
<dbReference type="SMART" id="SM00530">
    <property type="entry name" value="HTH_XRE"/>
    <property type="match status" value="1"/>
</dbReference>
<dbReference type="SUPFAM" id="SSF47413">
    <property type="entry name" value="lambda repressor-like DNA-binding domains"/>
    <property type="match status" value="1"/>
</dbReference>
<dbReference type="InterPro" id="IPR010982">
    <property type="entry name" value="Lambda_DNA-bd_dom_sf"/>
</dbReference>
<dbReference type="RefSeq" id="WP_182093521.1">
    <property type="nucleotide sequence ID" value="NZ_CP059541.1"/>
</dbReference>
<evidence type="ECO:0000259" key="1">
    <source>
        <dbReference type="PROSITE" id="PS50943"/>
    </source>
</evidence>
<feature type="domain" description="HTH cro/C1-type" evidence="1">
    <location>
        <begin position="17"/>
        <end position="71"/>
    </location>
</feature>
<organism evidence="2 3">
    <name type="scientific">Planococcus maritimus</name>
    <dbReference type="NCBI Taxonomy" id="192421"/>
    <lineage>
        <taxon>Bacteria</taxon>
        <taxon>Bacillati</taxon>
        <taxon>Bacillota</taxon>
        <taxon>Bacilli</taxon>
        <taxon>Bacillales</taxon>
        <taxon>Caryophanaceae</taxon>
        <taxon>Planococcus</taxon>
    </lineage>
</organism>
<dbReference type="Pfam" id="PF01381">
    <property type="entry name" value="HTH_3"/>
    <property type="match status" value="1"/>
</dbReference>